<evidence type="ECO:0000313" key="4">
    <source>
        <dbReference type="Proteomes" id="UP000243378"/>
    </source>
</evidence>
<evidence type="ECO:0000313" key="5">
    <source>
        <dbReference type="Proteomes" id="UP000887421"/>
    </source>
</evidence>
<dbReference type="OrthoDB" id="6997359at2"/>
<dbReference type="PROSITE" id="PS51257">
    <property type="entry name" value="PROKAR_LIPOPROTEIN"/>
    <property type="match status" value="1"/>
</dbReference>
<reference evidence="2 4" key="1">
    <citation type="submission" date="2016-10" db="EMBL/GenBank/DDBJ databases">
        <authorList>
            <person name="de Groot N.N."/>
        </authorList>
    </citation>
    <scope>NUCLEOTIDE SEQUENCE [LARGE SCALE GENOMIC DNA]</scope>
    <source>
        <strain evidence="2 4">LMG 25475</strain>
    </source>
</reference>
<keyword evidence="1" id="KW-0732">Signal</keyword>
<dbReference type="RefSeq" id="WP_070880396.1">
    <property type="nucleotide sequence ID" value="NZ_CP076114.1"/>
</dbReference>
<evidence type="ECO:0000313" key="3">
    <source>
        <dbReference type="EMBL" id="UUD62532.1"/>
    </source>
</evidence>
<evidence type="ECO:0000313" key="2">
    <source>
        <dbReference type="EMBL" id="SDF59040.1"/>
    </source>
</evidence>
<organism evidence="2 4">
    <name type="scientific">Phytopseudomonas seleniipraecipitans</name>
    <dbReference type="NCBI Taxonomy" id="640205"/>
    <lineage>
        <taxon>Bacteria</taxon>
        <taxon>Pseudomonadati</taxon>
        <taxon>Pseudomonadota</taxon>
        <taxon>Gammaproteobacteria</taxon>
        <taxon>Pseudomonadales</taxon>
        <taxon>Pseudomonadaceae</taxon>
        <taxon>Phytopseudomonas</taxon>
    </lineage>
</organism>
<dbReference type="STRING" id="640205.SAMN05216381_1988"/>
<dbReference type="AlphaFoldDB" id="A0A1G7MD07"/>
<keyword evidence="5" id="KW-1185">Reference proteome</keyword>
<reference evidence="3" key="2">
    <citation type="submission" date="2021-05" db="EMBL/GenBank/DDBJ databases">
        <title>Complete genome sequence of Pseudomonas seleniipraecipitans strain D1-6.</title>
        <authorList>
            <person name="Lafi F."/>
            <person name="Eida A."/>
            <person name="Alam I."/>
            <person name="Hert H."/>
            <person name="Saad M."/>
        </authorList>
    </citation>
    <scope>NUCLEOTIDE SEQUENCE</scope>
    <source>
        <strain evidence="3">D1-6</strain>
    </source>
</reference>
<feature type="chain" id="PRO_5017187748" description="Lipoprotein" evidence="1">
    <location>
        <begin position="23"/>
        <end position="139"/>
    </location>
</feature>
<dbReference type="EMBL" id="CP076114">
    <property type="protein sequence ID" value="UUD62532.1"/>
    <property type="molecule type" value="Genomic_DNA"/>
</dbReference>
<gene>
    <name evidence="3" type="ORF">D16iCDA_12560</name>
    <name evidence="2" type="ORF">SAMN05216381_1988</name>
</gene>
<protein>
    <recommendedName>
        <fullName evidence="6">Lipoprotein</fullName>
    </recommendedName>
</protein>
<feature type="signal peptide" evidence="1">
    <location>
        <begin position="1"/>
        <end position="22"/>
    </location>
</feature>
<name>A0A1G7MD07_9GAMM</name>
<sequence length="139" mass="15510">MRQPLMLASLLMLGACASPLPAVDPNMAWVDLKGEGIDLLMAERLDRKRVNDGRYFQVTPGAHELEMRFSFEISGGGGASLMSEPQQLTCDIRIRYDDFKAGERYSIEARPVTMRGHATLYDAERNVLARGKNLRCGSF</sequence>
<dbReference type="Proteomes" id="UP000887421">
    <property type="component" value="Chromosome"/>
</dbReference>
<accession>A0A1G7MD07</accession>
<evidence type="ECO:0000256" key="1">
    <source>
        <dbReference type="SAM" id="SignalP"/>
    </source>
</evidence>
<evidence type="ECO:0008006" key="6">
    <source>
        <dbReference type="Google" id="ProtNLM"/>
    </source>
</evidence>
<dbReference type="Proteomes" id="UP000243378">
    <property type="component" value="Unassembled WGS sequence"/>
</dbReference>
<proteinExistence type="predicted"/>
<dbReference type="EMBL" id="FNBM01000003">
    <property type="protein sequence ID" value="SDF59040.1"/>
    <property type="molecule type" value="Genomic_DNA"/>
</dbReference>